<reference evidence="6 7" key="1">
    <citation type="journal article" date="2022" name="Nat. Genet.">
        <title>Improved pea reference genome and pan-genome highlight genomic features and evolutionary characteristics.</title>
        <authorList>
            <person name="Yang T."/>
            <person name="Liu R."/>
            <person name="Luo Y."/>
            <person name="Hu S."/>
            <person name="Wang D."/>
            <person name="Wang C."/>
            <person name="Pandey M.K."/>
            <person name="Ge S."/>
            <person name="Xu Q."/>
            <person name="Li N."/>
            <person name="Li G."/>
            <person name="Huang Y."/>
            <person name="Saxena R.K."/>
            <person name="Ji Y."/>
            <person name="Li M."/>
            <person name="Yan X."/>
            <person name="He Y."/>
            <person name="Liu Y."/>
            <person name="Wang X."/>
            <person name="Xiang C."/>
            <person name="Varshney R.K."/>
            <person name="Ding H."/>
            <person name="Gao S."/>
            <person name="Zong X."/>
        </authorList>
    </citation>
    <scope>NUCLEOTIDE SEQUENCE [LARGE SCALE GENOMIC DNA]</scope>
    <source>
        <strain evidence="6 7">cv. Zhongwan 6</strain>
    </source>
</reference>
<dbReference type="GO" id="GO:0003723">
    <property type="term" value="F:RNA binding"/>
    <property type="evidence" value="ECO:0007669"/>
    <property type="project" value="UniProtKB-KW"/>
</dbReference>
<organism evidence="6 7">
    <name type="scientific">Pisum sativum</name>
    <name type="common">Garden pea</name>
    <name type="synonym">Lathyrus oleraceus</name>
    <dbReference type="NCBI Taxonomy" id="3888"/>
    <lineage>
        <taxon>Eukaryota</taxon>
        <taxon>Viridiplantae</taxon>
        <taxon>Streptophyta</taxon>
        <taxon>Embryophyta</taxon>
        <taxon>Tracheophyta</taxon>
        <taxon>Spermatophyta</taxon>
        <taxon>Magnoliopsida</taxon>
        <taxon>eudicotyledons</taxon>
        <taxon>Gunneridae</taxon>
        <taxon>Pentapetalae</taxon>
        <taxon>rosids</taxon>
        <taxon>fabids</taxon>
        <taxon>Fabales</taxon>
        <taxon>Fabaceae</taxon>
        <taxon>Papilionoideae</taxon>
        <taxon>50 kb inversion clade</taxon>
        <taxon>NPAAA clade</taxon>
        <taxon>Hologalegina</taxon>
        <taxon>IRL clade</taxon>
        <taxon>Fabeae</taxon>
        <taxon>Lathyrus</taxon>
    </lineage>
</organism>
<dbReference type="SUPFAM" id="SSF69304">
    <property type="entry name" value="Tricorn protease N-terminal domain"/>
    <property type="match status" value="1"/>
</dbReference>
<feature type="domain" description="Translation initiation factor beta propellor-like" evidence="5">
    <location>
        <begin position="199"/>
        <end position="315"/>
    </location>
</feature>
<proteinExistence type="predicted"/>
<keyword evidence="2" id="KW-0396">Initiation factor</keyword>
<evidence type="ECO:0000256" key="2">
    <source>
        <dbReference type="ARBA" id="ARBA00022540"/>
    </source>
</evidence>
<dbReference type="Gramene" id="Psat6g059000.1">
    <property type="protein sequence ID" value="Psat6g059000.1.cds"/>
    <property type="gene ID" value="Psat6g059000"/>
</dbReference>
<gene>
    <name evidence="6" type="ORF">KIW84_061627</name>
</gene>
<protein>
    <recommendedName>
        <fullName evidence="5">Translation initiation factor beta propellor-like domain-containing protein</fullName>
    </recommendedName>
</protein>
<dbReference type="InterPro" id="IPR013979">
    <property type="entry name" value="TIF_beta_prop-like"/>
</dbReference>
<dbReference type="InterPro" id="IPR011400">
    <property type="entry name" value="EIF3B"/>
</dbReference>
<keyword evidence="7" id="KW-1185">Reference proteome</keyword>
<sequence length="401" mass="45388">MEQKLLLKLCFQTQSRKTTSSLNSVEVSDIIPPVVPGVTSGEGCSIQGGRASCPYMKMNSFSSLLTVCHRLPDEEKMLSSYKAERFKLQTPNGPSWNNMYVAGIVLSNHGLESFTYGCNLFSFLPSFWVRWRLEVAAIDDDSTAADKEEAFRRKEEGVLKGQELENALSDADYTKEVQIAFELCINIWSYLQNFAEREEPKEHRFAVIHGDNPKLDISIYSIWTAKHTGRVSKLTTPKRKQTNVLFWSPADHFIVLAGLKGFIGLLELYNVDEFETMATTGHFLATDIEWDPTGSFVATTVTLVHEMESGFNIWSHIAFGRTSLPINDFLWGPRAAAVVIHGNYFSIFSHWLFHVDKKQKSNFRSRDSDPRAYNSKDDAYEDISSAVFLLIVTLVLSESFQ</sequence>
<dbReference type="PANTHER" id="PTHR14068:SF0">
    <property type="entry name" value="EUKARYOTIC TRANSLATION INITIATION FACTOR 3 SUBUNIT B"/>
    <property type="match status" value="1"/>
</dbReference>
<dbReference type="GO" id="GO:0005852">
    <property type="term" value="C:eukaryotic translation initiation factor 3 complex"/>
    <property type="evidence" value="ECO:0007669"/>
    <property type="project" value="InterPro"/>
</dbReference>
<keyword evidence="1" id="KW-0963">Cytoplasm</keyword>
<keyword evidence="4" id="KW-0648">Protein biosynthesis</keyword>
<dbReference type="Gramene" id="Psat06G0162700-T1">
    <property type="protein sequence ID" value="KAI5395089.1"/>
    <property type="gene ID" value="KIW84_061627"/>
</dbReference>
<dbReference type="Pfam" id="PF08662">
    <property type="entry name" value="eIF2A"/>
    <property type="match status" value="1"/>
</dbReference>
<evidence type="ECO:0000256" key="4">
    <source>
        <dbReference type="ARBA" id="ARBA00022917"/>
    </source>
</evidence>
<dbReference type="PANTHER" id="PTHR14068">
    <property type="entry name" value="EUKARYOTIC TRANSLATION INITIATION FACTOR 3 EIF3 -RELATED"/>
    <property type="match status" value="1"/>
</dbReference>
<evidence type="ECO:0000313" key="6">
    <source>
        <dbReference type="EMBL" id="KAI5395089.1"/>
    </source>
</evidence>
<name>A0A9D4W5J0_PEA</name>
<evidence type="ECO:0000256" key="3">
    <source>
        <dbReference type="ARBA" id="ARBA00022884"/>
    </source>
</evidence>
<evidence type="ECO:0000313" key="7">
    <source>
        <dbReference type="Proteomes" id="UP001058974"/>
    </source>
</evidence>
<dbReference type="Proteomes" id="UP001058974">
    <property type="component" value="Chromosome 6"/>
</dbReference>
<dbReference type="GO" id="GO:0003743">
    <property type="term" value="F:translation initiation factor activity"/>
    <property type="evidence" value="ECO:0007669"/>
    <property type="project" value="UniProtKB-KW"/>
</dbReference>
<accession>A0A9D4W5J0</accession>
<dbReference type="AlphaFoldDB" id="A0A9D4W5J0"/>
<comment type="caution">
    <text evidence="6">The sequence shown here is derived from an EMBL/GenBank/DDBJ whole genome shotgun (WGS) entry which is preliminary data.</text>
</comment>
<keyword evidence="3" id="KW-0694">RNA-binding</keyword>
<evidence type="ECO:0000259" key="5">
    <source>
        <dbReference type="Pfam" id="PF08662"/>
    </source>
</evidence>
<evidence type="ECO:0000256" key="1">
    <source>
        <dbReference type="ARBA" id="ARBA00022490"/>
    </source>
</evidence>
<dbReference type="GO" id="GO:0031369">
    <property type="term" value="F:translation initiation factor binding"/>
    <property type="evidence" value="ECO:0007669"/>
    <property type="project" value="InterPro"/>
</dbReference>
<dbReference type="EMBL" id="JAMSHJ010000006">
    <property type="protein sequence ID" value="KAI5395089.1"/>
    <property type="molecule type" value="Genomic_DNA"/>
</dbReference>